<organism evidence="2 3">
    <name type="scientific">Daphnia magna</name>
    <dbReference type="NCBI Taxonomy" id="35525"/>
    <lineage>
        <taxon>Eukaryota</taxon>
        <taxon>Metazoa</taxon>
        <taxon>Ecdysozoa</taxon>
        <taxon>Arthropoda</taxon>
        <taxon>Crustacea</taxon>
        <taxon>Branchiopoda</taxon>
        <taxon>Diplostraca</taxon>
        <taxon>Cladocera</taxon>
        <taxon>Anomopoda</taxon>
        <taxon>Daphniidae</taxon>
        <taxon>Daphnia</taxon>
    </lineage>
</organism>
<keyword evidence="1" id="KW-0812">Transmembrane</keyword>
<evidence type="ECO:0000256" key="1">
    <source>
        <dbReference type="SAM" id="Phobius"/>
    </source>
</evidence>
<accession>A0ABR0AAZ5</accession>
<evidence type="ECO:0000313" key="3">
    <source>
        <dbReference type="Proteomes" id="UP001234178"/>
    </source>
</evidence>
<proteinExistence type="predicted"/>
<keyword evidence="3" id="KW-1185">Reference proteome</keyword>
<reference evidence="2 3" key="1">
    <citation type="journal article" date="2023" name="Nucleic Acids Res.">
        <title>The hologenome of Daphnia magna reveals possible DNA methylation and microbiome-mediated evolution of the host genome.</title>
        <authorList>
            <person name="Chaturvedi A."/>
            <person name="Li X."/>
            <person name="Dhandapani V."/>
            <person name="Marshall H."/>
            <person name="Kissane S."/>
            <person name="Cuenca-Cambronero M."/>
            <person name="Asole G."/>
            <person name="Calvet F."/>
            <person name="Ruiz-Romero M."/>
            <person name="Marangio P."/>
            <person name="Guigo R."/>
            <person name="Rago D."/>
            <person name="Mirbahai L."/>
            <person name="Eastwood N."/>
            <person name="Colbourne J.K."/>
            <person name="Zhou J."/>
            <person name="Mallon E."/>
            <person name="Orsini L."/>
        </authorList>
    </citation>
    <scope>NUCLEOTIDE SEQUENCE [LARGE SCALE GENOMIC DNA]</scope>
    <source>
        <strain evidence="2">LRV0_1</strain>
    </source>
</reference>
<dbReference type="Proteomes" id="UP001234178">
    <property type="component" value="Unassembled WGS sequence"/>
</dbReference>
<comment type="caution">
    <text evidence="2">The sequence shown here is derived from an EMBL/GenBank/DDBJ whole genome shotgun (WGS) entry which is preliminary data.</text>
</comment>
<name>A0ABR0AAZ5_9CRUS</name>
<protein>
    <submittedName>
        <fullName evidence="2">Uncharacterized protein</fullName>
    </submittedName>
</protein>
<feature type="transmembrane region" description="Helical" evidence="1">
    <location>
        <begin position="99"/>
        <end position="119"/>
    </location>
</feature>
<keyword evidence="1" id="KW-1133">Transmembrane helix</keyword>
<keyword evidence="1" id="KW-0472">Membrane</keyword>
<dbReference type="EMBL" id="JAOYFB010000037">
    <property type="protein sequence ID" value="KAK4022308.1"/>
    <property type="molecule type" value="Genomic_DNA"/>
</dbReference>
<gene>
    <name evidence="2" type="ORF">OUZ56_007780</name>
</gene>
<evidence type="ECO:0000313" key="2">
    <source>
        <dbReference type="EMBL" id="KAK4022308.1"/>
    </source>
</evidence>
<sequence>MEDATAARDKDCHDDLDPVQHDFISTGKSSSKQPYIFFFCSIPKHQEEIMARADLLVLLHALTNETHVLRFESSVVNGKKPNNDLKVGKEEERNRKYKYLFGLLVNHFLILAIVTAVALSSNEMSHINFRLLFGCIPKKCNVAQQFRRQVAVNEKHTLKSQHSTQGNQFEFETRAHPAVCVCE</sequence>